<feature type="transmembrane region" description="Helical" evidence="1">
    <location>
        <begin position="59"/>
        <end position="77"/>
    </location>
</feature>
<keyword evidence="1" id="KW-0472">Membrane</keyword>
<dbReference type="RefSeq" id="WP_104424451.1">
    <property type="nucleotide sequence ID" value="NZ_PTIY01000011.1"/>
</dbReference>
<reference evidence="3 4" key="1">
    <citation type="submission" date="2018-02" db="EMBL/GenBank/DDBJ databases">
        <title>Subsurface microbial communities from deep shales in Ohio and West Virginia, USA.</title>
        <authorList>
            <person name="Wrighton K."/>
        </authorList>
    </citation>
    <scope>NUCLEOTIDE SEQUENCE [LARGE SCALE GENOMIC DNA]</scope>
    <source>
        <strain evidence="3 4">OWC-G53F</strain>
    </source>
</reference>
<evidence type="ECO:0000259" key="2">
    <source>
        <dbReference type="Pfam" id="PF14317"/>
    </source>
</evidence>
<gene>
    <name evidence="3" type="ORF">B0F88_11113</name>
</gene>
<feature type="domain" description="YcxB-like C-terminal" evidence="2">
    <location>
        <begin position="110"/>
        <end position="166"/>
    </location>
</feature>
<name>A0A2S6GTN5_9GAMM</name>
<dbReference type="Pfam" id="PF14317">
    <property type="entry name" value="YcxB"/>
    <property type="match status" value="1"/>
</dbReference>
<dbReference type="AlphaFoldDB" id="A0A2S6GTN5"/>
<accession>A0A2S6GTN5</accession>
<keyword evidence="1" id="KW-0812">Transmembrane</keyword>
<dbReference type="Proteomes" id="UP000238071">
    <property type="component" value="Unassembled WGS sequence"/>
</dbReference>
<keyword evidence="1" id="KW-1133">Transmembrane helix</keyword>
<dbReference type="EMBL" id="PTIY01000011">
    <property type="protein sequence ID" value="PPK68605.1"/>
    <property type="molecule type" value="Genomic_DNA"/>
</dbReference>
<protein>
    <submittedName>
        <fullName evidence="3">YcxB-like protein</fullName>
    </submittedName>
</protein>
<proteinExistence type="predicted"/>
<sequence>MFEIEYEFREEDLIHFNEIQFMRNEEIQSNIRKNRWIVPGVMGLIGSFYYFYYGDMTSSGYIVVIAILWALLSPKIMMLDLRRQILKNYTYKEKHNMFGTYVLTIDPANPNYLLEKSPSGKHKMAWSDLVRVEYGKRYVYIYINLSTALVIPVETVKRGNLEQFAEQAEKMIERFA</sequence>
<dbReference type="OrthoDB" id="5565912at2"/>
<organism evidence="3 4">
    <name type="scientific">Methylobacter tundripaludum</name>
    <dbReference type="NCBI Taxonomy" id="173365"/>
    <lineage>
        <taxon>Bacteria</taxon>
        <taxon>Pseudomonadati</taxon>
        <taxon>Pseudomonadota</taxon>
        <taxon>Gammaproteobacteria</taxon>
        <taxon>Methylococcales</taxon>
        <taxon>Methylococcaceae</taxon>
        <taxon>Methylobacter</taxon>
    </lineage>
</organism>
<evidence type="ECO:0000256" key="1">
    <source>
        <dbReference type="SAM" id="Phobius"/>
    </source>
</evidence>
<evidence type="ECO:0000313" key="4">
    <source>
        <dbReference type="Proteomes" id="UP000238071"/>
    </source>
</evidence>
<dbReference type="InterPro" id="IPR025588">
    <property type="entry name" value="YcxB-like_C"/>
</dbReference>
<keyword evidence="4" id="KW-1185">Reference proteome</keyword>
<feature type="transmembrane region" description="Helical" evidence="1">
    <location>
        <begin position="36"/>
        <end position="53"/>
    </location>
</feature>
<comment type="caution">
    <text evidence="3">The sequence shown here is derived from an EMBL/GenBank/DDBJ whole genome shotgun (WGS) entry which is preliminary data.</text>
</comment>
<evidence type="ECO:0000313" key="3">
    <source>
        <dbReference type="EMBL" id="PPK68605.1"/>
    </source>
</evidence>